<gene>
    <name evidence="7" type="ORF">SAMN04488693_101414</name>
</gene>
<dbReference type="Proteomes" id="UP000199258">
    <property type="component" value="Unassembled WGS sequence"/>
</dbReference>
<dbReference type="GO" id="GO:0004659">
    <property type="term" value="F:prenyltransferase activity"/>
    <property type="evidence" value="ECO:0007669"/>
    <property type="project" value="InterPro"/>
</dbReference>
<evidence type="ECO:0000256" key="4">
    <source>
        <dbReference type="ARBA" id="ARBA00022723"/>
    </source>
</evidence>
<comment type="cofactor">
    <cofactor evidence="1">
        <name>Mg(2+)</name>
        <dbReference type="ChEBI" id="CHEBI:18420"/>
    </cofactor>
</comment>
<keyword evidence="4" id="KW-0479">Metal-binding</keyword>
<evidence type="ECO:0000256" key="5">
    <source>
        <dbReference type="ARBA" id="ARBA00022842"/>
    </source>
</evidence>
<keyword evidence="8" id="KW-1185">Reference proteome</keyword>
<evidence type="ECO:0000256" key="6">
    <source>
        <dbReference type="RuleBase" id="RU004466"/>
    </source>
</evidence>
<dbReference type="PANTHER" id="PTHR12001">
    <property type="entry name" value="GERANYLGERANYL PYROPHOSPHATE SYNTHASE"/>
    <property type="match status" value="1"/>
</dbReference>
<dbReference type="Pfam" id="PF00348">
    <property type="entry name" value="polyprenyl_synt"/>
    <property type="match status" value="1"/>
</dbReference>
<dbReference type="EMBL" id="FNDT01000001">
    <property type="protein sequence ID" value="SDH50066.1"/>
    <property type="molecule type" value="Genomic_DNA"/>
</dbReference>
<evidence type="ECO:0000313" key="7">
    <source>
        <dbReference type="EMBL" id="SDH50066.1"/>
    </source>
</evidence>
<organism evidence="7 8">
    <name type="scientific">Arthrobacter subterraneus</name>
    <dbReference type="NCBI Taxonomy" id="335973"/>
    <lineage>
        <taxon>Bacteria</taxon>
        <taxon>Bacillati</taxon>
        <taxon>Actinomycetota</taxon>
        <taxon>Actinomycetes</taxon>
        <taxon>Micrococcales</taxon>
        <taxon>Micrococcaceae</taxon>
        <taxon>Arthrobacter</taxon>
    </lineage>
</organism>
<dbReference type="PANTHER" id="PTHR12001:SF69">
    <property type="entry name" value="ALL TRANS-POLYPRENYL-DIPHOSPHATE SYNTHASE PDSS1"/>
    <property type="match status" value="1"/>
</dbReference>
<dbReference type="SUPFAM" id="SSF48576">
    <property type="entry name" value="Terpenoid synthases"/>
    <property type="match status" value="1"/>
</dbReference>
<dbReference type="InterPro" id="IPR008949">
    <property type="entry name" value="Isoprenoid_synthase_dom_sf"/>
</dbReference>
<comment type="similarity">
    <text evidence="2 6">Belongs to the FPP/GGPP synthase family.</text>
</comment>
<protein>
    <submittedName>
        <fullName evidence="7">Heptaprenyl diphosphate synthase</fullName>
    </submittedName>
</protein>
<reference evidence="7 8" key="1">
    <citation type="submission" date="2016-10" db="EMBL/GenBank/DDBJ databases">
        <authorList>
            <person name="de Groot N.N."/>
        </authorList>
    </citation>
    <scope>NUCLEOTIDE SEQUENCE [LARGE SCALE GENOMIC DNA]</scope>
    <source>
        <strain evidence="7 8">NP_1H</strain>
    </source>
</reference>
<dbReference type="Gene3D" id="1.10.600.10">
    <property type="entry name" value="Farnesyl Diphosphate Synthase"/>
    <property type="match status" value="1"/>
</dbReference>
<dbReference type="AlphaFoldDB" id="A0A1G8CX46"/>
<evidence type="ECO:0000256" key="1">
    <source>
        <dbReference type="ARBA" id="ARBA00001946"/>
    </source>
</evidence>
<dbReference type="RefSeq" id="WP_090584293.1">
    <property type="nucleotide sequence ID" value="NZ_FNDT01000001.1"/>
</dbReference>
<dbReference type="InterPro" id="IPR033749">
    <property type="entry name" value="Polyprenyl_synt_CS"/>
</dbReference>
<dbReference type="SFLD" id="SFLDG01017">
    <property type="entry name" value="Polyprenyl_Transferase_Like"/>
    <property type="match status" value="1"/>
</dbReference>
<sequence>MTDSPPTSWTSAGHPRPLIEELDPSTGVIATGLRLPAGFALIAEDPELGPAVSTCLAKVEKQLREAISSSDPLADATSRHLVEAGGKRIRPLLTILASHLGDATKPEVVVAAVVVELTHLATLYHDDVMDSAPYRRGAPTAHEVWGNSVAILTGDLIFARASILVSELGSRALGIQARTFERLCLGQLHETVGPRDGEDPVEHYLSVIADKTGSLVAASGQLGAIFADAPASAVDVMVSYGEKVGVAFQLADDVIDVTGLKVKSGKSPGTDLREGVPTLPVLLLRQAAAAGDDSAQRVLTLVDGDLTSDEALAEAVSALREHPVTQQAWTVAQQWAEDAVAALDPLPESMVKRALASFAQAVVSRDV</sequence>
<dbReference type="OrthoDB" id="4497239at2"/>
<dbReference type="InterPro" id="IPR000092">
    <property type="entry name" value="Polyprenyl_synt"/>
</dbReference>
<name>A0A1G8CX46_9MICC</name>
<evidence type="ECO:0000256" key="3">
    <source>
        <dbReference type="ARBA" id="ARBA00022679"/>
    </source>
</evidence>
<dbReference type="GO" id="GO:0046872">
    <property type="term" value="F:metal ion binding"/>
    <property type="evidence" value="ECO:0007669"/>
    <property type="project" value="UniProtKB-KW"/>
</dbReference>
<keyword evidence="3 6" id="KW-0808">Transferase</keyword>
<dbReference type="PROSITE" id="PS00444">
    <property type="entry name" value="POLYPRENYL_SYNTHASE_2"/>
    <property type="match status" value="1"/>
</dbReference>
<proteinExistence type="inferred from homology"/>
<accession>A0A1G8CX46</accession>
<dbReference type="CDD" id="cd00685">
    <property type="entry name" value="Trans_IPPS_HT"/>
    <property type="match status" value="1"/>
</dbReference>
<evidence type="ECO:0000313" key="8">
    <source>
        <dbReference type="Proteomes" id="UP000199258"/>
    </source>
</evidence>
<evidence type="ECO:0000256" key="2">
    <source>
        <dbReference type="ARBA" id="ARBA00006706"/>
    </source>
</evidence>
<dbReference type="GO" id="GO:0008299">
    <property type="term" value="P:isoprenoid biosynthetic process"/>
    <property type="evidence" value="ECO:0007669"/>
    <property type="project" value="InterPro"/>
</dbReference>
<dbReference type="STRING" id="335973.SAMN04488693_101414"/>
<dbReference type="SFLD" id="SFLDS00005">
    <property type="entry name" value="Isoprenoid_Synthase_Type_I"/>
    <property type="match status" value="1"/>
</dbReference>
<keyword evidence="5" id="KW-0460">Magnesium</keyword>